<dbReference type="AlphaFoldDB" id="A0A1A8W4Z7"/>
<dbReference type="PROSITE" id="PS50178">
    <property type="entry name" value="ZF_FYVE"/>
    <property type="match status" value="1"/>
</dbReference>
<proteinExistence type="predicted"/>
<gene>
    <name evidence="7" type="ORF">POVCU2_0045840</name>
</gene>
<sequence length="373" mass="43713">MKTQKHNEKKNEKAKNKLQNTTLQNSAAKFQIGLEKLTAGCYEKKRNERATKGLQKGCKNASKTLQKGCKNASKTLQRVLGAFEFATWLLHEPMHGENFEQHHERCKLKERTTLLHHRICANDQKMNDQISRDLTKVFLEKREIAKEEIDPRKNWLKRILINNNSGDLKLFLKAGDLNKKDGNYCNNCKTSVNQIYYLNTNKVFCDLCEEIFCMYCARSIDIMKDNQLKYIKVRLCKNCFIYTNELKYIIHPNLYIDKKAIDLVNGFNEISNRYTTICSNVSQLNGLILLCENNKEFLESFKNEIKHLVEVIQQDIDFLNTMKKKNYFLTDNTFILNKMGKNLILYLKIIRDKIIPEAAEVLNKTKELLYKKN</sequence>
<dbReference type="Proteomes" id="UP000078560">
    <property type="component" value="Unassembled WGS sequence"/>
</dbReference>
<evidence type="ECO:0000256" key="4">
    <source>
        <dbReference type="PROSITE-ProRule" id="PRU00091"/>
    </source>
</evidence>
<evidence type="ECO:0000259" key="6">
    <source>
        <dbReference type="PROSITE" id="PS50178"/>
    </source>
</evidence>
<accession>A0A1A8W4Z7</accession>
<dbReference type="InterPro" id="IPR017455">
    <property type="entry name" value="Znf_FYVE-rel"/>
</dbReference>
<keyword evidence="3" id="KW-0862">Zinc</keyword>
<evidence type="ECO:0000256" key="1">
    <source>
        <dbReference type="ARBA" id="ARBA00022723"/>
    </source>
</evidence>
<dbReference type="InterPro" id="IPR013083">
    <property type="entry name" value="Znf_RING/FYVE/PHD"/>
</dbReference>
<reference evidence="8" key="1">
    <citation type="submission" date="2016-05" db="EMBL/GenBank/DDBJ databases">
        <authorList>
            <person name="Naeem Raeece"/>
        </authorList>
    </citation>
    <scope>NUCLEOTIDE SEQUENCE [LARGE SCALE GENOMIC DNA]</scope>
</reference>
<evidence type="ECO:0000256" key="2">
    <source>
        <dbReference type="ARBA" id="ARBA00022771"/>
    </source>
</evidence>
<evidence type="ECO:0000313" key="8">
    <source>
        <dbReference type="Proteomes" id="UP000078560"/>
    </source>
</evidence>
<protein>
    <recommendedName>
        <fullName evidence="6">FYVE-type domain-containing protein</fullName>
    </recommendedName>
</protein>
<dbReference type="InterPro" id="IPR011011">
    <property type="entry name" value="Znf_FYVE_PHD"/>
</dbReference>
<evidence type="ECO:0000256" key="5">
    <source>
        <dbReference type="SAM" id="MobiDB-lite"/>
    </source>
</evidence>
<dbReference type="SUPFAM" id="SSF57903">
    <property type="entry name" value="FYVE/PHD zinc finger"/>
    <property type="match status" value="1"/>
</dbReference>
<feature type="domain" description="FYVE-type" evidence="6">
    <location>
        <begin position="179"/>
        <end position="244"/>
    </location>
</feature>
<keyword evidence="1" id="KW-0479">Metal-binding</keyword>
<feature type="region of interest" description="Disordered" evidence="5">
    <location>
        <begin position="1"/>
        <end position="22"/>
    </location>
</feature>
<feature type="compositionally biased region" description="Basic and acidic residues" evidence="5">
    <location>
        <begin position="1"/>
        <end position="15"/>
    </location>
</feature>
<keyword evidence="2 4" id="KW-0863">Zinc-finger</keyword>
<organism evidence="7 8">
    <name type="scientific">Plasmodium ovale curtisi</name>
    <dbReference type="NCBI Taxonomy" id="864141"/>
    <lineage>
        <taxon>Eukaryota</taxon>
        <taxon>Sar</taxon>
        <taxon>Alveolata</taxon>
        <taxon>Apicomplexa</taxon>
        <taxon>Aconoidasida</taxon>
        <taxon>Haemosporida</taxon>
        <taxon>Plasmodiidae</taxon>
        <taxon>Plasmodium</taxon>
        <taxon>Plasmodium (Plasmodium)</taxon>
    </lineage>
</organism>
<evidence type="ECO:0000256" key="3">
    <source>
        <dbReference type="ARBA" id="ARBA00022833"/>
    </source>
</evidence>
<dbReference type="EMBL" id="FLQU01000607">
    <property type="protein sequence ID" value="SBS88015.1"/>
    <property type="molecule type" value="Genomic_DNA"/>
</dbReference>
<name>A0A1A8W4Z7_PLAOA</name>
<evidence type="ECO:0000313" key="7">
    <source>
        <dbReference type="EMBL" id="SBS88015.1"/>
    </source>
</evidence>
<dbReference type="GO" id="GO:0008270">
    <property type="term" value="F:zinc ion binding"/>
    <property type="evidence" value="ECO:0007669"/>
    <property type="project" value="UniProtKB-KW"/>
</dbReference>
<dbReference type="Gene3D" id="3.30.40.10">
    <property type="entry name" value="Zinc/RING finger domain, C3HC4 (zinc finger)"/>
    <property type="match status" value="1"/>
</dbReference>